<dbReference type="EMBL" id="CP047593">
    <property type="protein sequence ID" value="QHI70015.1"/>
    <property type="molecule type" value="Genomic_DNA"/>
</dbReference>
<evidence type="ECO:0000313" key="2">
    <source>
        <dbReference type="Proteomes" id="UP000464954"/>
    </source>
</evidence>
<name>A0A6P1MG15_9BACT</name>
<keyword evidence="2" id="KW-1185">Reference proteome</keyword>
<evidence type="ECO:0000313" key="1">
    <source>
        <dbReference type="EMBL" id="QHI70015.1"/>
    </source>
</evidence>
<gene>
    <name evidence="1" type="ORF">GT409_11340</name>
</gene>
<dbReference type="Proteomes" id="UP000464954">
    <property type="component" value="Chromosome"/>
</dbReference>
<proteinExistence type="predicted"/>
<organism evidence="1 2">
    <name type="scientific">Tichowtungia aerotolerans</name>
    <dbReference type="NCBI Taxonomy" id="2697043"/>
    <lineage>
        <taxon>Bacteria</taxon>
        <taxon>Pseudomonadati</taxon>
        <taxon>Kiritimatiellota</taxon>
        <taxon>Tichowtungiia</taxon>
        <taxon>Tichowtungiales</taxon>
        <taxon>Tichowtungiaceae</taxon>
        <taxon>Tichowtungia</taxon>
    </lineage>
</organism>
<sequence length="243" mass="26924">MSEFLYAAELKKTFRCYGHFYRLNVKGTEPLLCRSVLEITSLPREAVGAGTDPDDLFSTPNSEPSLPDAVVIMMNPGSSRPIEEGDTESLLHMPLSENFRKPLVLTQPDNTQYQLMRIAVSKGWTHLRILNISDIRDPKSPSFIARTKALDAVEGGEAHSMFSKAREMERKQMLRRKPGAPFILGWGQDAGLIPLAKQCLDCIEGEPIVTVPAGNDPVLTAHPSPMLQAKKEAWLDAIRSALQ</sequence>
<protein>
    <submittedName>
        <fullName evidence="1">DUF1643 domain-containing protein</fullName>
    </submittedName>
</protein>
<dbReference type="AlphaFoldDB" id="A0A6P1MG15"/>
<accession>A0A6P1MG15</accession>
<dbReference type="RefSeq" id="WP_160629194.1">
    <property type="nucleotide sequence ID" value="NZ_CP047593.1"/>
</dbReference>
<reference evidence="1 2" key="1">
    <citation type="submission" date="2020-01" db="EMBL/GenBank/DDBJ databases">
        <title>Ponticoccus aerotolerans gen. nov., sp. nov., an anaerobic bacterium and proposal of Ponticoccusceae fam. nov., Ponticoccusles ord. nov. and Ponticoccuse classis nov. in the phylum Kiritimatiellaeota.</title>
        <authorList>
            <person name="Zhou L.Y."/>
            <person name="Du Z.J."/>
        </authorList>
    </citation>
    <scope>NUCLEOTIDE SEQUENCE [LARGE SCALE GENOMIC DNA]</scope>
    <source>
        <strain evidence="1 2">S-5007</strain>
    </source>
</reference>
<dbReference type="KEGG" id="taer:GT409_11340"/>